<accession>A0AB73NLW5</accession>
<dbReference type="InterPro" id="IPR051922">
    <property type="entry name" value="Bact_Sporulation_Assoc"/>
</dbReference>
<dbReference type="AlphaFoldDB" id="A0AB73NLW5"/>
<feature type="chain" id="PRO_5044498287" evidence="2">
    <location>
        <begin position="28"/>
        <end position="417"/>
    </location>
</feature>
<comment type="caution">
    <text evidence="3">The sequence shown here is derived from an EMBL/GenBank/DDBJ whole genome shotgun (WGS) entry which is preliminary data.</text>
</comment>
<dbReference type="PANTHER" id="PTHR30032:SF8">
    <property type="entry name" value="GERMINATION-SPECIFIC N-ACETYLMURAMOYL-L-ALANINE AMIDASE"/>
    <property type="match status" value="1"/>
</dbReference>
<keyword evidence="2" id="KW-0732">Signal</keyword>
<gene>
    <name evidence="3" type="ORF">B5789_1457</name>
</gene>
<feature type="signal peptide" evidence="2">
    <location>
        <begin position="1"/>
        <end position="27"/>
    </location>
</feature>
<dbReference type="PANTHER" id="PTHR30032">
    <property type="entry name" value="N-ACETYLMURAMOYL-L-ALANINE AMIDASE-RELATED"/>
    <property type="match status" value="1"/>
</dbReference>
<sequence length="417" mass="44067">MGMKHHYSLRKIAAALSCIFIASVTFAGTSLTANAAATSITRISGNTRYETMGMVSRAAFLSAPPSKAAVVASGTDFPDALAASSLAGHLNAPILLTDPKSLSNETANELNRLDANAIFVIGGNKAVSHNVENEIRATHPSATITRLTGSTRFDTAHSIYNELATLGAKPQTTIISTGFNFADALSISPYSYMQSAPFFLSSQSGLDEASLNTLRNFQTAIIVGGEQAVPTSVEQQLKSIGVSTVRIQGTTRYETSLEIGKFTLNNLSLDPSSVVYATGANFPDALSGSALAGINKTVLLLAQNDSSPTISASSMLPNVESVYVLGGQNAIGPATFNAISSSFGLSDREYVPQPTPNPQPEPDKPQPNPNNPVYGTHKAGQFCKKADLNKTDHDTRNGKLIVCKVANGDKQPRWHYV</sequence>
<proteinExistence type="predicted"/>
<evidence type="ECO:0000256" key="1">
    <source>
        <dbReference type="SAM" id="MobiDB-lite"/>
    </source>
</evidence>
<dbReference type="Pfam" id="PF04122">
    <property type="entry name" value="CW_binding_2"/>
    <property type="match status" value="3"/>
</dbReference>
<dbReference type="RefSeq" id="WP_080863589.1">
    <property type="nucleotide sequence ID" value="NZ_NAQF01000007.1"/>
</dbReference>
<evidence type="ECO:0000313" key="4">
    <source>
        <dbReference type="Proteomes" id="UP000192714"/>
    </source>
</evidence>
<dbReference type="Proteomes" id="UP000192714">
    <property type="component" value="Unassembled WGS sequence"/>
</dbReference>
<organism evidence="3 4">
    <name type="scientific">Bifidobacterium adolescentis</name>
    <dbReference type="NCBI Taxonomy" id="1680"/>
    <lineage>
        <taxon>Bacteria</taxon>
        <taxon>Bacillati</taxon>
        <taxon>Actinomycetota</taxon>
        <taxon>Actinomycetes</taxon>
        <taxon>Bifidobacteriales</taxon>
        <taxon>Bifidobacteriaceae</taxon>
        <taxon>Bifidobacterium</taxon>
    </lineage>
</organism>
<dbReference type="InterPro" id="IPR007253">
    <property type="entry name" value="Cell_wall-bd_2"/>
</dbReference>
<evidence type="ECO:0000313" key="3">
    <source>
        <dbReference type="EMBL" id="OQM57219.1"/>
    </source>
</evidence>
<name>A0AB73NLW5_BIFAD</name>
<feature type="compositionally biased region" description="Pro residues" evidence="1">
    <location>
        <begin position="353"/>
        <end position="370"/>
    </location>
</feature>
<dbReference type="Gene3D" id="3.40.50.12090">
    <property type="match status" value="2"/>
</dbReference>
<protein>
    <submittedName>
        <fullName evidence="3">Cell wall binding repeat 2-containing protein</fullName>
    </submittedName>
</protein>
<evidence type="ECO:0000256" key="2">
    <source>
        <dbReference type="SAM" id="SignalP"/>
    </source>
</evidence>
<feature type="region of interest" description="Disordered" evidence="1">
    <location>
        <begin position="347"/>
        <end position="378"/>
    </location>
</feature>
<dbReference type="EMBL" id="NAQF01000007">
    <property type="protein sequence ID" value="OQM57219.1"/>
    <property type="molecule type" value="Genomic_DNA"/>
</dbReference>
<reference evidence="3 4" key="1">
    <citation type="submission" date="2017-03" db="EMBL/GenBank/DDBJ databases">
        <title>Maternal inheritance of bifidobacteria.</title>
        <authorList>
            <person name="Lugli G.A."/>
            <person name="Duranti S."/>
            <person name="Milani C."/>
            <person name="Mancabelli L."/>
        </authorList>
    </citation>
    <scope>NUCLEOTIDE SEQUENCE [LARGE SCALE GENOMIC DNA]</scope>
    <source>
        <strain evidence="3 4">1892B</strain>
    </source>
</reference>